<dbReference type="GO" id="GO:0032259">
    <property type="term" value="P:methylation"/>
    <property type="evidence" value="ECO:0007669"/>
    <property type="project" value="UniProtKB-KW"/>
</dbReference>
<dbReference type="InterPro" id="IPR050210">
    <property type="entry name" value="tRNA_Adenine-N(6)_MTase"/>
</dbReference>
<dbReference type="InterPro" id="IPR007848">
    <property type="entry name" value="Small_mtfrase_dom"/>
</dbReference>
<dbReference type="PROSITE" id="PS00092">
    <property type="entry name" value="N6_MTASE"/>
    <property type="match status" value="1"/>
</dbReference>
<dbReference type="AlphaFoldDB" id="A0A4R6VNX3"/>
<keyword evidence="1 4" id="KW-0808">Transferase</keyword>
<dbReference type="Gene3D" id="3.40.50.150">
    <property type="entry name" value="Vaccinia Virus protein VP39"/>
    <property type="match status" value="1"/>
</dbReference>
<evidence type="ECO:0000259" key="3">
    <source>
        <dbReference type="Pfam" id="PF05175"/>
    </source>
</evidence>
<keyword evidence="1 4" id="KW-0489">Methyltransferase</keyword>
<dbReference type="PANTHER" id="PTHR47739:SF1">
    <property type="entry name" value="TRNA1(VAL) (ADENINE(37)-N6)-METHYLTRANSFERASE"/>
    <property type="match status" value="1"/>
</dbReference>
<dbReference type="CDD" id="cd02440">
    <property type="entry name" value="AdoMet_MTases"/>
    <property type="match status" value="1"/>
</dbReference>
<dbReference type="InterPro" id="IPR029063">
    <property type="entry name" value="SAM-dependent_MTases_sf"/>
</dbReference>
<gene>
    <name evidence="4" type="ORF">ATL17_1919</name>
</gene>
<dbReference type="Proteomes" id="UP000295391">
    <property type="component" value="Unassembled WGS sequence"/>
</dbReference>
<protein>
    <submittedName>
        <fullName evidence="4">tRNA1(Val) A37 N6-methylase TrmN6</fullName>
    </submittedName>
</protein>
<keyword evidence="5" id="KW-1185">Reference proteome</keyword>
<evidence type="ECO:0000313" key="5">
    <source>
        <dbReference type="Proteomes" id="UP000295391"/>
    </source>
</evidence>
<keyword evidence="2" id="KW-0949">S-adenosyl-L-methionine</keyword>
<reference evidence="4 5" key="1">
    <citation type="submission" date="2019-03" db="EMBL/GenBank/DDBJ databases">
        <title>Genomic Encyclopedia of Type Strains, Phase III (KMG-III): the genomes of soil and plant-associated and newly described type strains.</title>
        <authorList>
            <person name="Whitman W."/>
        </authorList>
    </citation>
    <scope>NUCLEOTIDE SEQUENCE [LARGE SCALE GENOMIC DNA]</scope>
    <source>
        <strain evidence="4 5">CGMCC 1.7002</strain>
    </source>
</reference>
<sequence length="262" mass="28553">MSVDHPQGKVKQHCVTSDAFLGGKLNVCQPEKGFRAGVDSVLLGAAVDDAPRTLLELGAGVGVAAMTALTYCPALSTALLAEFDPEIVSIGQQNLLDNHYIERARYAVIDIMSSGPERVAHGMVQDHFDSVIANPPYFDEKTVSLPNDNYGKRAHAHGIDCLERWVKAAVSCARAGGEVIFIHRAAELQKLMKYYDRRLGNITILPIVSRPGQQANRVLVRGYKGSKAPCKLLSPLSLHGSEGREFTPQLQAILMGKDKLHW</sequence>
<dbReference type="EMBL" id="SNYR01000002">
    <property type="protein sequence ID" value="TDQ63910.1"/>
    <property type="molecule type" value="Genomic_DNA"/>
</dbReference>
<dbReference type="GO" id="GO:0008170">
    <property type="term" value="F:N-methyltransferase activity"/>
    <property type="evidence" value="ECO:0007669"/>
    <property type="project" value="UniProtKB-ARBA"/>
</dbReference>
<proteinExistence type="predicted"/>
<feature type="domain" description="Methyltransferase small" evidence="3">
    <location>
        <begin position="47"/>
        <end position="143"/>
    </location>
</feature>
<accession>A0A4R6VNX3</accession>
<dbReference type="PANTHER" id="PTHR47739">
    <property type="entry name" value="TRNA1(VAL) (ADENINE(37)-N6)-METHYLTRANSFERASE"/>
    <property type="match status" value="1"/>
</dbReference>
<evidence type="ECO:0000313" key="4">
    <source>
        <dbReference type="EMBL" id="TDQ63910.1"/>
    </source>
</evidence>
<evidence type="ECO:0000256" key="2">
    <source>
        <dbReference type="ARBA" id="ARBA00022691"/>
    </source>
</evidence>
<dbReference type="Pfam" id="PF05175">
    <property type="entry name" value="MTS"/>
    <property type="match status" value="1"/>
</dbReference>
<comment type="caution">
    <text evidence="4">The sequence shown here is derived from an EMBL/GenBank/DDBJ whole genome shotgun (WGS) entry which is preliminary data.</text>
</comment>
<dbReference type="GO" id="GO:0003676">
    <property type="term" value="F:nucleic acid binding"/>
    <property type="evidence" value="ECO:0007669"/>
    <property type="project" value="InterPro"/>
</dbReference>
<evidence type="ECO:0000256" key="1">
    <source>
        <dbReference type="ARBA" id="ARBA00022603"/>
    </source>
</evidence>
<organism evidence="4 5">
    <name type="scientific">Maritalea mobilis</name>
    <dbReference type="NCBI Taxonomy" id="483324"/>
    <lineage>
        <taxon>Bacteria</taxon>
        <taxon>Pseudomonadati</taxon>
        <taxon>Pseudomonadota</taxon>
        <taxon>Alphaproteobacteria</taxon>
        <taxon>Hyphomicrobiales</taxon>
        <taxon>Devosiaceae</taxon>
        <taxon>Maritalea</taxon>
    </lineage>
</organism>
<dbReference type="SUPFAM" id="SSF53335">
    <property type="entry name" value="S-adenosyl-L-methionine-dependent methyltransferases"/>
    <property type="match status" value="1"/>
</dbReference>
<dbReference type="GO" id="GO:0008757">
    <property type="term" value="F:S-adenosylmethionine-dependent methyltransferase activity"/>
    <property type="evidence" value="ECO:0007669"/>
    <property type="project" value="UniProtKB-ARBA"/>
</dbReference>
<name>A0A4R6VNX3_9HYPH</name>
<dbReference type="InterPro" id="IPR002052">
    <property type="entry name" value="DNA_methylase_N6_adenine_CS"/>
</dbReference>